<evidence type="ECO:0000256" key="8">
    <source>
        <dbReference type="ARBA" id="ARBA00022840"/>
    </source>
</evidence>
<dbReference type="InterPro" id="IPR010559">
    <property type="entry name" value="Sig_transdc_His_kin_internal"/>
</dbReference>
<evidence type="ECO:0000313" key="15">
    <source>
        <dbReference type="Proteomes" id="UP000295718"/>
    </source>
</evidence>
<dbReference type="Proteomes" id="UP000295718">
    <property type="component" value="Unassembled WGS sequence"/>
</dbReference>
<feature type="domain" description="HAMP" evidence="13">
    <location>
        <begin position="338"/>
        <end position="391"/>
    </location>
</feature>
<keyword evidence="5 12" id="KW-0812">Transmembrane</keyword>
<evidence type="ECO:0000256" key="10">
    <source>
        <dbReference type="ARBA" id="ARBA00023012"/>
    </source>
</evidence>
<dbReference type="GO" id="GO:0000155">
    <property type="term" value="F:phosphorelay sensor kinase activity"/>
    <property type="evidence" value="ECO:0007669"/>
    <property type="project" value="InterPro"/>
</dbReference>
<reference evidence="14 15" key="1">
    <citation type="submission" date="2019-03" db="EMBL/GenBank/DDBJ databases">
        <title>Genomic Encyclopedia of Type Strains, Phase IV (KMG-IV): sequencing the most valuable type-strain genomes for metagenomic binning, comparative biology and taxonomic classification.</title>
        <authorList>
            <person name="Goeker M."/>
        </authorList>
    </citation>
    <scope>NUCLEOTIDE SEQUENCE [LARGE SCALE GENOMIC DNA]</scope>
    <source>
        <strain evidence="14 15">DSM 100556</strain>
    </source>
</reference>
<dbReference type="STRING" id="1469948.GCA_000732725_00122"/>
<evidence type="ECO:0000259" key="13">
    <source>
        <dbReference type="PROSITE" id="PS50885"/>
    </source>
</evidence>
<evidence type="ECO:0000256" key="1">
    <source>
        <dbReference type="ARBA" id="ARBA00004651"/>
    </source>
</evidence>
<dbReference type="RefSeq" id="WP_031388909.1">
    <property type="nucleotide sequence ID" value="NZ_JPNB01000001.1"/>
</dbReference>
<dbReference type="GO" id="GO:0005886">
    <property type="term" value="C:plasma membrane"/>
    <property type="evidence" value="ECO:0007669"/>
    <property type="project" value="UniProtKB-SubCell"/>
</dbReference>
<dbReference type="GO" id="GO:0005524">
    <property type="term" value="F:ATP binding"/>
    <property type="evidence" value="ECO:0007669"/>
    <property type="project" value="UniProtKB-KW"/>
</dbReference>
<evidence type="ECO:0000256" key="6">
    <source>
        <dbReference type="ARBA" id="ARBA00022741"/>
    </source>
</evidence>
<keyword evidence="8" id="KW-0067">ATP-binding</keyword>
<evidence type="ECO:0000256" key="7">
    <source>
        <dbReference type="ARBA" id="ARBA00022777"/>
    </source>
</evidence>
<evidence type="ECO:0000256" key="3">
    <source>
        <dbReference type="ARBA" id="ARBA00022553"/>
    </source>
</evidence>
<feature type="transmembrane region" description="Helical" evidence="12">
    <location>
        <begin position="313"/>
        <end position="336"/>
    </location>
</feature>
<dbReference type="InterPro" id="IPR003660">
    <property type="entry name" value="HAMP_dom"/>
</dbReference>
<keyword evidence="10" id="KW-0902">Two-component regulatory system</keyword>
<accession>A0A4R1R4K7</accession>
<dbReference type="PANTHER" id="PTHR34220:SF11">
    <property type="entry name" value="SENSOR PROTEIN KINASE HPTS"/>
    <property type="match status" value="1"/>
</dbReference>
<proteinExistence type="predicted"/>
<dbReference type="PANTHER" id="PTHR34220">
    <property type="entry name" value="SENSOR HISTIDINE KINASE YPDA"/>
    <property type="match status" value="1"/>
</dbReference>
<dbReference type="SMART" id="SM00304">
    <property type="entry name" value="HAMP"/>
    <property type="match status" value="1"/>
</dbReference>
<evidence type="ECO:0000256" key="11">
    <source>
        <dbReference type="ARBA" id="ARBA00023136"/>
    </source>
</evidence>
<protein>
    <submittedName>
        <fullName evidence="14">Two-component system sensor histidine kinase YesM</fullName>
    </submittedName>
</protein>
<dbReference type="InterPro" id="IPR050640">
    <property type="entry name" value="Bact_2-comp_sensor_kinase"/>
</dbReference>
<evidence type="ECO:0000256" key="4">
    <source>
        <dbReference type="ARBA" id="ARBA00022679"/>
    </source>
</evidence>
<dbReference type="SUPFAM" id="SSF55874">
    <property type="entry name" value="ATPase domain of HSP90 chaperone/DNA topoisomerase II/histidine kinase"/>
    <property type="match status" value="1"/>
</dbReference>
<keyword evidence="2" id="KW-1003">Cell membrane</keyword>
<dbReference type="OrthoDB" id="9809348at2"/>
<keyword evidence="4" id="KW-0808">Transferase</keyword>
<dbReference type="AlphaFoldDB" id="A0A4R1R4K7"/>
<gene>
    <name evidence="14" type="ORF">EDD76_10284</name>
</gene>
<comment type="caution">
    <text evidence="14">The sequence shown here is derived from an EMBL/GenBank/DDBJ whole genome shotgun (WGS) entry which is preliminary data.</text>
</comment>
<keyword evidence="7 14" id="KW-0418">Kinase</keyword>
<evidence type="ECO:0000256" key="2">
    <source>
        <dbReference type="ARBA" id="ARBA00022475"/>
    </source>
</evidence>
<dbReference type="Gene3D" id="6.10.340.10">
    <property type="match status" value="1"/>
</dbReference>
<keyword evidence="6" id="KW-0547">Nucleotide-binding</keyword>
<dbReference type="EMBL" id="SLUO01000002">
    <property type="protein sequence ID" value="TCL60389.1"/>
    <property type="molecule type" value="Genomic_DNA"/>
</dbReference>
<organism evidence="14 15">
    <name type="scientific">Kineothrix alysoides</name>
    <dbReference type="NCBI Taxonomy" id="1469948"/>
    <lineage>
        <taxon>Bacteria</taxon>
        <taxon>Bacillati</taxon>
        <taxon>Bacillota</taxon>
        <taxon>Clostridia</taxon>
        <taxon>Lachnospirales</taxon>
        <taxon>Lachnospiraceae</taxon>
        <taxon>Kineothrix</taxon>
    </lineage>
</organism>
<name>A0A4R1R4K7_9FIRM</name>
<evidence type="ECO:0000256" key="9">
    <source>
        <dbReference type="ARBA" id="ARBA00022989"/>
    </source>
</evidence>
<evidence type="ECO:0000256" key="5">
    <source>
        <dbReference type="ARBA" id="ARBA00022692"/>
    </source>
</evidence>
<keyword evidence="9 12" id="KW-1133">Transmembrane helix</keyword>
<evidence type="ECO:0000256" key="12">
    <source>
        <dbReference type="SAM" id="Phobius"/>
    </source>
</evidence>
<dbReference type="SUPFAM" id="SSF158472">
    <property type="entry name" value="HAMP domain-like"/>
    <property type="match status" value="1"/>
</dbReference>
<feature type="transmembrane region" description="Helical" evidence="12">
    <location>
        <begin position="40"/>
        <end position="64"/>
    </location>
</feature>
<evidence type="ECO:0000313" key="14">
    <source>
        <dbReference type="EMBL" id="TCL60389.1"/>
    </source>
</evidence>
<sequence>MGILSGKNIDENIDGNINNKAERKAEKKARREQKRTPLKWSMILVLILCWILPLSIIAYAMLYVTTSKINKQIERTIVTSADNAIKISEMQMNAAITASKNASYLPTIKESWRQYKKDENKTALYGEVIRFLEQHYRYDEHFLFTTLMFTEQPYEPYFTSFSGSANNVAYRTNLYFMEKVHPLIMDIYPDLDTDVKLINVEGHIYLIRNMMDSAYHPFAVIVMELDRDNIFGSLESAWGYTGSQVYVDGELLLEDENSKIEADMENFQTNSRMSRLIQEDGEYNVYTVRKPDIHYMEYVISLNKQLIIDETAAIKYVCAFFVIFMIPLTIIVFIFFHRKVTRPIEGLIKASHIIEEGEFGYQIERAGNSQEFKYLTEAFNSMSEKLKHQFETIYSEELALKDARIMALQSQINPHFLNNTLEIINWEARINEDYKVSQMIENLSIMLEATMDRRHRRFVTLVEELSYVDAYLFIISKRLGERMHVEKNTDDTLFNVRVPRLIIQPIIENAVEHGIIGQPRAKVTLNVFADEDKLVIEVRNTGTMSKKDEEKIEQLLGDEQEVGELSSTSLGIKNVNRRIRIIYGEECGLTVKNAENYETVSRITVKLDMTTIKDNK</sequence>
<dbReference type="Pfam" id="PF06580">
    <property type="entry name" value="His_kinase"/>
    <property type="match status" value="1"/>
</dbReference>
<dbReference type="CDD" id="cd06225">
    <property type="entry name" value="HAMP"/>
    <property type="match status" value="1"/>
</dbReference>
<keyword evidence="11 12" id="KW-0472">Membrane</keyword>
<comment type="subcellular location">
    <subcellularLocation>
        <location evidence="1">Cell membrane</location>
        <topology evidence="1">Multi-pass membrane protein</topology>
    </subcellularLocation>
</comment>
<dbReference type="Gene3D" id="3.30.565.10">
    <property type="entry name" value="Histidine kinase-like ATPase, C-terminal domain"/>
    <property type="match status" value="1"/>
</dbReference>
<dbReference type="PROSITE" id="PS50885">
    <property type="entry name" value="HAMP"/>
    <property type="match status" value="1"/>
</dbReference>
<dbReference type="InterPro" id="IPR036890">
    <property type="entry name" value="HATPase_C_sf"/>
</dbReference>
<keyword evidence="3" id="KW-0597">Phosphoprotein</keyword>
<keyword evidence="15" id="KW-1185">Reference proteome</keyword>